<dbReference type="Gene3D" id="3.30.70.920">
    <property type="match status" value="2"/>
</dbReference>
<gene>
    <name evidence="4" type="ORF">SAMN04489745_0223</name>
</gene>
<evidence type="ECO:0000313" key="5">
    <source>
        <dbReference type="Proteomes" id="UP000182652"/>
    </source>
</evidence>
<dbReference type="GO" id="GO:0043200">
    <property type="term" value="P:response to amino acid"/>
    <property type="evidence" value="ECO:0007669"/>
    <property type="project" value="TreeGrafter"/>
</dbReference>
<proteinExistence type="predicted"/>
<evidence type="ECO:0000256" key="1">
    <source>
        <dbReference type="SAM" id="MobiDB-lite"/>
    </source>
</evidence>
<feature type="domain" description="Transcription regulator AsnC/Lrp ligand binding" evidence="2">
    <location>
        <begin position="90"/>
        <end position="155"/>
    </location>
</feature>
<dbReference type="Pfam" id="PF01037">
    <property type="entry name" value="AsnC_trans_reg"/>
    <property type="match status" value="1"/>
</dbReference>
<dbReference type="GO" id="GO:0005829">
    <property type="term" value="C:cytosol"/>
    <property type="evidence" value="ECO:0007669"/>
    <property type="project" value="TreeGrafter"/>
</dbReference>
<dbReference type="InterPro" id="IPR036388">
    <property type="entry name" value="WH-like_DNA-bd_sf"/>
</dbReference>
<feature type="region of interest" description="Disordered" evidence="1">
    <location>
        <begin position="343"/>
        <end position="366"/>
    </location>
</feature>
<feature type="domain" description="HTH asnC-type" evidence="3">
    <location>
        <begin position="28"/>
        <end position="65"/>
    </location>
</feature>
<dbReference type="InterPro" id="IPR019887">
    <property type="entry name" value="Tscrpt_reg_AsnC/Lrp_C"/>
</dbReference>
<keyword evidence="5" id="KW-1185">Reference proteome</keyword>
<dbReference type="AlphaFoldDB" id="A0A1H4JJF1"/>
<dbReference type="STRING" id="156980.SAMN04489745_0223"/>
<dbReference type="PANTHER" id="PTHR30154:SF34">
    <property type="entry name" value="TRANSCRIPTIONAL REGULATOR AZLB"/>
    <property type="match status" value="1"/>
</dbReference>
<evidence type="ECO:0000259" key="2">
    <source>
        <dbReference type="Pfam" id="PF01037"/>
    </source>
</evidence>
<name>A0A1H4JJF1_9MICC</name>
<dbReference type="Proteomes" id="UP000182652">
    <property type="component" value="Unassembled WGS sequence"/>
</dbReference>
<organism evidence="4 5">
    <name type="scientific">Arthrobacter woluwensis</name>
    <dbReference type="NCBI Taxonomy" id="156980"/>
    <lineage>
        <taxon>Bacteria</taxon>
        <taxon>Bacillati</taxon>
        <taxon>Actinomycetota</taxon>
        <taxon>Actinomycetes</taxon>
        <taxon>Micrococcales</taxon>
        <taxon>Micrococcaceae</taxon>
        <taxon>Arthrobacter</taxon>
    </lineage>
</organism>
<dbReference type="Gene3D" id="1.10.10.10">
    <property type="entry name" value="Winged helix-like DNA-binding domain superfamily/Winged helix DNA-binding domain"/>
    <property type="match status" value="1"/>
</dbReference>
<dbReference type="GO" id="GO:0043565">
    <property type="term" value="F:sequence-specific DNA binding"/>
    <property type="evidence" value="ECO:0007669"/>
    <property type="project" value="InterPro"/>
</dbReference>
<accession>A0A1H4JJF1</accession>
<dbReference type="Pfam" id="PF13404">
    <property type="entry name" value="HTH_AsnC-type"/>
    <property type="match status" value="1"/>
</dbReference>
<dbReference type="SUPFAM" id="SSF54909">
    <property type="entry name" value="Dimeric alpha+beta barrel"/>
    <property type="match status" value="1"/>
</dbReference>
<dbReference type="RefSeq" id="WP_139244614.1">
    <property type="nucleotide sequence ID" value="NZ_FNSN01000003.1"/>
</dbReference>
<dbReference type="InterPro" id="IPR011008">
    <property type="entry name" value="Dimeric_a/b-barrel"/>
</dbReference>
<keyword evidence="4" id="KW-0238">DNA-binding</keyword>
<dbReference type="InterPro" id="IPR000485">
    <property type="entry name" value="AsnC-type_HTH_dom"/>
</dbReference>
<protein>
    <submittedName>
        <fullName evidence="4">DNA-binding transcriptional regulator, Lrp family</fullName>
    </submittedName>
</protein>
<sequence length="366" mass="38905">MSVPRERFHPLPGFHPLGVPAVELSEEDLRLLHALQIAPRVSWLDAAGILGSHPATLARRWERLRASGRAWITAHLAGDPSVMILAFADIECEPGLREQAQTALAAIPEVATIDVATGNPDLALTVLAPSLAECTERILPQVASAPGVLHVHSELCTRLHSGGHSWRLAALDREEIAAFTRLGAVEPHHGPVPDAALDLLPFLALNGRAGVSDMARALDRSPATVHRQLAKILGSDLLTFRCEVAQGPAGYPVACRWLAKAPAGQHAQVAAALSGLRNVRLAASTTGRTNFIIMMWLRTVADVLTAELTLQERLPQIELVQSTVMLRSAKRVGFMLGPDGTATGQVVPGPGMPQELPGVGPGIMDA</sequence>
<dbReference type="PANTHER" id="PTHR30154">
    <property type="entry name" value="LEUCINE-RESPONSIVE REGULATORY PROTEIN"/>
    <property type="match status" value="1"/>
</dbReference>
<dbReference type="EMBL" id="FNSN01000003">
    <property type="protein sequence ID" value="SEB46469.1"/>
    <property type="molecule type" value="Genomic_DNA"/>
</dbReference>
<evidence type="ECO:0000259" key="3">
    <source>
        <dbReference type="Pfam" id="PF13404"/>
    </source>
</evidence>
<reference evidence="4 5" key="1">
    <citation type="submission" date="2016-10" db="EMBL/GenBank/DDBJ databases">
        <authorList>
            <person name="de Groot N.N."/>
        </authorList>
    </citation>
    <scope>NUCLEOTIDE SEQUENCE [LARGE SCALE GENOMIC DNA]</scope>
    <source>
        <strain evidence="4 5">DSM 10495</strain>
    </source>
</reference>
<evidence type="ECO:0000313" key="4">
    <source>
        <dbReference type="EMBL" id="SEB46469.1"/>
    </source>
</evidence>